<evidence type="ECO:0000313" key="3">
    <source>
        <dbReference type="Proteomes" id="UP000092461"/>
    </source>
</evidence>
<feature type="compositionally biased region" description="Low complexity" evidence="1">
    <location>
        <begin position="1"/>
        <end position="12"/>
    </location>
</feature>
<dbReference type="EnsemblMetazoa" id="LLOJ006468-RA">
    <property type="protein sequence ID" value="LLOJ006468-PA"/>
    <property type="gene ID" value="LLOJ006468"/>
</dbReference>
<accession>A0A1B0CNZ6</accession>
<evidence type="ECO:0000256" key="1">
    <source>
        <dbReference type="SAM" id="MobiDB-lite"/>
    </source>
</evidence>
<feature type="compositionally biased region" description="Pro residues" evidence="1">
    <location>
        <begin position="13"/>
        <end position="22"/>
    </location>
</feature>
<dbReference type="VEuPathDB" id="VectorBase:LLOJ006468"/>
<dbReference type="Proteomes" id="UP000092461">
    <property type="component" value="Unassembled WGS sequence"/>
</dbReference>
<evidence type="ECO:0000313" key="2">
    <source>
        <dbReference type="EnsemblMetazoa" id="LLOJ006468-PA"/>
    </source>
</evidence>
<keyword evidence="3" id="KW-1185">Reference proteome</keyword>
<reference evidence="2" key="1">
    <citation type="submission" date="2020-05" db="UniProtKB">
        <authorList>
            <consortium name="EnsemblMetazoa"/>
        </authorList>
    </citation>
    <scope>IDENTIFICATION</scope>
    <source>
        <strain evidence="2">Jacobina</strain>
    </source>
</reference>
<protein>
    <submittedName>
        <fullName evidence="2">Uncharacterized protein</fullName>
    </submittedName>
</protein>
<dbReference type="AlphaFoldDB" id="A0A1B0CNZ6"/>
<feature type="region of interest" description="Disordered" evidence="1">
    <location>
        <begin position="1"/>
        <end position="29"/>
    </location>
</feature>
<organism evidence="2 3">
    <name type="scientific">Lutzomyia longipalpis</name>
    <name type="common">Sand fly</name>
    <dbReference type="NCBI Taxonomy" id="7200"/>
    <lineage>
        <taxon>Eukaryota</taxon>
        <taxon>Metazoa</taxon>
        <taxon>Ecdysozoa</taxon>
        <taxon>Arthropoda</taxon>
        <taxon>Hexapoda</taxon>
        <taxon>Insecta</taxon>
        <taxon>Pterygota</taxon>
        <taxon>Neoptera</taxon>
        <taxon>Endopterygota</taxon>
        <taxon>Diptera</taxon>
        <taxon>Nematocera</taxon>
        <taxon>Psychodoidea</taxon>
        <taxon>Psychodidae</taxon>
        <taxon>Lutzomyia</taxon>
        <taxon>Lutzomyia</taxon>
    </lineage>
</organism>
<sequence length="140" mass="15220">MPQGPHPGMSMPPQGPPMPPMGYQPHNMPPNAVSPTHSLFHGRNFYDLDKLIKGQDNASQRTYPNNSATEHVSSTNDFITKAICPCQGDFNGDYGIFEFCHNATVNWGAIEEGSTAPDSCVEFLVNGIQADGHQELPIHG</sequence>
<name>A0A1B0CNZ6_LUTLO</name>
<dbReference type="EMBL" id="AJWK01021212">
    <property type="status" value="NOT_ANNOTATED_CDS"/>
    <property type="molecule type" value="Genomic_DNA"/>
</dbReference>
<proteinExistence type="predicted"/>